<reference evidence="8 9" key="1">
    <citation type="submission" date="2019-04" db="EMBL/GenBank/DDBJ databases">
        <authorList>
            <person name="Jiang L."/>
        </authorList>
    </citation>
    <scope>NUCLEOTIDE SEQUENCE [LARGE SCALE GENOMIC DNA]</scope>
    <source>
        <strain evidence="8 9">YIM 131853</strain>
    </source>
</reference>
<dbReference type="OrthoDB" id="9804790at2"/>
<dbReference type="PRINTS" id="PR00069">
    <property type="entry name" value="ALDKETRDTASE"/>
</dbReference>
<dbReference type="InterPro" id="IPR018170">
    <property type="entry name" value="Aldo/ket_reductase_CS"/>
</dbReference>
<evidence type="ECO:0000256" key="5">
    <source>
        <dbReference type="PIRSR" id="PIRSR000097-2"/>
    </source>
</evidence>
<evidence type="ECO:0000313" key="8">
    <source>
        <dbReference type="EMBL" id="THG30152.1"/>
    </source>
</evidence>
<dbReference type="Proteomes" id="UP000309133">
    <property type="component" value="Unassembled WGS sequence"/>
</dbReference>
<evidence type="ECO:0000256" key="1">
    <source>
        <dbReference type="ARBA" id="ARBA00007905"/>
    </source>
</evidence>
<keyword evidence="9" id="KW-1185">Reference proteome</keyword>
<feature type="domain" description="NADP-dependent oxidoreductase" evidence="7">
    <location>
        <begin position="26"/>
        <end position="267"/>
    </location>
</feature>
<dbReference type="AlphaFoldDB" id="A0A4S4FJX1"/>
<organism evidence="8 9">
    <name type="scientific">Naasia lichenicola</name>
    <dbReference type="NCBI Taxonomy" id="2565933"/>
    <lineage>
        <taxon>Bacteria</taxon>
        <taxon>Bacillati</taxon>
        <taxon>Actinomycetota</taxon>
        <taxon>Actinomycetes</taxon>
        <taxon>Micrococcales</taxon>
        <taxon>Microbacteriaceae</taxon>
        <taxon>Naasia</taxon>
    </lineage>
</organism>
<accession>A0A4S4FJX1</accession>
<evidence type="ECO:0000256" key="3">
    <source>
        <dbReference type="ARBA" id="ARBA00023002"/>
    </source>
</evidence>
<feature type="site" description="Lowers pKa of active site Tyr" evidence="6">
    <location>
        <position position="79"/>
    </location>
</feature>
<dbReference type="FunFam" id="3.20.20.100:FF:000002">
    <property type="entry name" value="2,5-diketo-D-gluconic acid reductase A"/>
    <property type="match status" value="1"/>
</dbReference>
<dbReference type="PROSITE" id="PS00798">
    <property type="entry name" value="ALDOKETO_REDUCTASE_1"/>
    <property type="match status" value="1"/>
</dbReference>
<dbReference type="RefSeq" id="WP_136428619.1">
    <property type="nucleotide sequence ID" value="NZ_SSSM01000005.1"/>
</dbReference>
<keyword evidence="2" id="KW-0521">NADP</keyword>
<evidence type="ECO:0000256" key="6">
    <source>
        <dbReference type="PIRSR" id="PIRSR000097-3"/>
    </source>
</evidence>
<dbReference type="Pfam" id="PF00248">
    <property type="entry name" value="Aldo_ket_red"/>
    <property type="match status" value="1"/>
</dbReference>
<dbReference type="PANTHER" id="PTHR43827">
    <property type="entry name" value="2,5-DIKETO-D-GLUCONIC ACID REDUCTASE"/>
    <property type="match status" value="1"/>
</dbReference>
<evidence type="ECO:0000256" key="2">
    <source>
        <dbReference type="ARBA" id="ARBA00022857"/>
    </source>
</evidence>
<dbReference type="PROSITE" id="PS00063">
    <property type="entry name" value="ALDOKETO_REDUCTASE_3"/>
    <property type="match status" value="1"/>
</dbReference>
<keyword evidence="3" id="KW-0560">Oxidoreductase</keyword>
<dbReference type="SUPFAM" id="SSF51430">
    <property type="entry name" value="NAD(P)-linked oxidoreductase"/>
    <property type="match status" value="1"/>
</dbReference>
<dbReference type="PANTHER" id="PTHR43827:SF3">
    <property type="entry name" value="NADP-DEPENDENT OXIDOREDUCTASE DOMAIN-CONTAINING PROTEIN"/>
    <property type="match status" value="1"/>
</dbReference>
<dbReference type="GO" id="GO:0016616">
    <property type="term" value="F:oxidoreductase activity, acting on the CH-OH group of donors, NAD or NADP as acceptor"/>
    <property type="evidence" value="ECO:0007669"/>
    <property type="project" value="UniProtKB-ARBA"/>
</dbReference>
<sequence length="281" mass="30467">MVAPTLSPVLPLLDGNSIPQLGLGVYKVSDADAATAIGHALEVGYRHVDTASLYENEAAVGAAIRSSDVPRGELFVTTKVGNGDHGYDAARRAFDVSLGKLGLDYVDLYLIHWPVPSQDLYVETWRALQAIKASGRARSIGVSNFATHHIDRLIADGGELPVLNQVELHPWLPQADLRAYDAEHGILTEAWSPLARGRILGDPSTETTVLDDLAEKHGRSPAQIVIRWHVQLGNVVIPKSVTPSRIEENFAVFDFELDDDDLAAIATLETGVRTGRDPDDD</sequence>
<protein>
    <submittedName>
        <fullName evidence="8">Aldo/keto reductase</fullName>
    </submittedName>
</protein>
<dbReference type="PROSITE" id="PS00062">
    <property type="entry name" value="ALDOKETO_REDUCTASE_2"/>
    <property type="match status" value="1"/>
</dbReference>
<feature type="binding site" evidence="5">
    <location>
        <position position="112"/>
    </location>
    <ligand>
        <name>substrate</name>
    </ligand>
</feature>
<dbReference type="Gene3D" id="3.20.20.100">
    <property type="entry name" value="NADP-dependent oxidoreductase domain"/>
    <property type="match status" value="1"/>
</dbReference>
<gene>
    <name evidence="8" type="ORF">E6C64_16110</name>
</gene>
<evidence type="ECO:0000256" key="4">
    <source>
        <dbReference type="PIRSR" id="PIRSR000097-1"/>
    </source>
</evidence>
<comment type="caution">
    <text evidence="8">The sequence shown here is derived from an EMBL/GenBank/DDBJ whole genome shotgun (WGS) entry which is preliminary data.</text>
</comment>
<dbReference type="InterPro" id="IPR036812">
    <property type="entry name" value="NAD(P)_OxRdtase_dom_sf"/>
</dbReference>
<dbReference type="EMBL" id="SSSM01000005">
    <property type="protein sequence ID" value="THG30152.1"/>
    <property type="molecule type" value="Genomic_DNA"/>
</dbReference>
<evidence type="ECO:0000313" key="9">
    <source>
        <dbReference type="Proteomes" id="UP000309133"/>
    </source>
</evidence>
<dbReference type="InterPro" id="IPR023210">
    <property type="entry name" value="NADP_OxRdtase_dom"/>
</dbReference>
<dbReference type="InterPro" id="IPR020471">
    <property type="entry name" value="AKR"/>
</dbReference>
<comment type="similarity">
    <text evidence="1">Belongs to the aldo/keto reductase family.</text>
</comment>
<proteinExistence type="inferred from homology"/>
<evidence type="ECO:0000259" key="7">
    <source>
        <dbReference type="Pfam" id="PF00248"/>
    </source>
</evidence>
<name>A0A4S4FJX1_9MICO</name>
<feature type="active site" description="Proton donor" evidence="4">
    <location>
        <position position="54"/>
    </location>
</feature>
<dbReference type="PIRSF" id="PIRSF000097">
    <property type="entry name" value="AKR"/>
    <property type="match status" value="1"/>
</dbReference>